<keyword evidence="1" id="KW-0808">Transferase</keyword>
<gene>
    <name evidence="4" type="ORF">OAN307_c41210</name>
</gene>
<dbReference type="SUPFAM" id="SSF55729">
    <property type="entry name" value="Acyl-CoA N-acyltransferases (Nat)"/>
    <property type="match status" value="1"/>
</dbReference>
<dbReference type="HOGENOM" id="CLU_013985_23_2_5"/>
<proteinExistence type="predicted"/>
<evidence type="ECO:0000259" key="3">
    <source>
        <dbReference type="PROSITE" id="PS51186"/>
    </source>
</evidence>
<evidence type="ECO:0000256" key="2">
    <source>
        <dbReference type="ARBA" id="ARBA00023315"/>
    </source>
</evidence>
<dbReference type="STRING" id="391626.OAN307_c41210"/>
<protein>
    <recommendedName>
        <fullName evidence="3">N-acetyltransferase domain-containing protein</fullName>
    </recommendedName>
</protein>
<dbReference type="eggNOG" id="COG0456">
    <property type="taxonomic scope" value="Bacteria"/>
</dbReference>
<evidence type="ECO:0000313" key="5">
    <source>
        <dbReference type="Proteomes" id="UP000005307"/>
    </source>
</evidence>
<dbReference type="KEGG" id="oat:OAN307_c41210"/>
<reference evidence="4 5" key="1">
    <citation type="journal article" date="2013" name="PLoS ONE">
        <title>Poles Apart: Arctic and Antarctic Octadecabacter strains Share High Genome Plasticity and a New Type of Xanthorhodopsin.</title>
        <authorList>
            <person name="Vollmers J."/>
            <person name="Voget S."/>
            <person name="Dietrich S."/>
            <person name="Gollnow K."/>
            <person name="Smits M."/>
            <person name="Meyer K."/>
            <person name="Brinkhoff T."/>
            <person name="Simon M."/>
            <person name="Daniel R."/>
        </authorList>
    </citation>
    <scope>NUCLEOTIDE SEQUENCE [LARGE SCALE GENOMIC DNA]</scope>
    <source>
        <strain evidence="4 5">307</strain>
    </source>
</reference>
<evidence type="ECO:0000256" key="1">
    <source>
        <dbReference type="ARBA" id="ARBA00022679"/>
    </source>
</evidence>
<dbReference type="AlphaFoldDB" id="M9RI73"/>
<dbReference type="EMBL" id="CP003740">
    <property type="protein sequence ID" value="AGI69520.1"/>
    <property type="molecule type" value="Genomic_DNA"/>
</dbReference>
<dbReference type="CDD" id="cd04301">
    <property type="entry name" value="NAT_SF"/>
    <property type="match status" value="1"/>
</dbReference>
<dbReference type="PANTHER" id="PTHR43420">
    <property type="entry name" value="ACETYLTRANSFERASE"/>
    <property type="match status" value="1"/>
</dbReference>
<organism evidence="4 5">
    <name type="scientific">Octadecabacter antarcticus 307</name>
    <dbReference type="NCBI Taxonomy" id="391626"/>
    <lineage>
        <taxon>Bacteria</taxon>
        <taxon>Pseudomonadati</taxon>
        <taxon>Pseudomonadota</taxon>
        <taxon>Alphaproteobacteria</taxon>
        <taxon>Rhodobacterales</taxon>
        <taxon>Roseobacteraceae</taxon>
        <taxon>Octadecabacter</taxon>
    </lineage>
</organism>
<dbReference type="PANTHER" id="PTHR43420:SF12">
    <property type="entry name" value="N-ACETYLTRANSFERASE DOMAIN-CONTAINING PROTEIN"/>
    <property type="match status" value="1"/>
</dbReference>
<dbReference type="RefSeq" id="WP_015501443.1">
    <property type="nucleotide sequence ID" value="NC_020911.1"/>
</dbReference>
<dbReference type="InterPro" id="IPR016181">
    <property type="entry name" value="Acyl_CoA_acyltransferase"/>
</dbReference>
<dbReference type="GO" id="GO:0016747">
    <property type="term" value="F:acyltransferase activity, transferring groups other than amino-acyl groups"/>
    <property type="evidence" value="ECO:0007669"/>
    <property type="project" value="InterPro"/>
</dbReference>
<keyword evidence="5" id="KW-1185">Reference proteome</keyword>
<dbReference type="Proteomes" id="UP000005307">
    <property type="component" value="Chromosome"/>
</dbReference>
<dbReference type="InterPro" id="IPR050680">
    <property type="entry name" value="YpeA/RimI_acetyltransf"/>
</dbReference>
<sequence>MIAAALAQTHRSAFAGIGWPAADFERYLNDKTILIHGDNACFAVFRLARPEAEILTLATHPDAQGKGRAASMLRGALDVLTNTGIEAVFLDVADDNTAALALYARAGFAQFRTRRNYYANGASAICMKVAISPAHYPASGA</sequence>
<dbReference type="OrthoDB" id="9804026at2"/>
<feature type="domain" description="N-acetyltransferase" evidence="3">
    <location>
        <begin position="1"/>
        <end position="132"/>
    </location>
</feature>
<dbReference type="Gene3D" id="3.40.630.30">
    <property type="match status" value="1"/>
</dbReference>
<name>M9RI73_9RHOB</name>
<evidence type="ECO:0000313" key="4">
    <source>
        <dbReference type="EMBL" id="AGI69520.1"/>
    </source>
</evidence>
<dbReference type="InterPro" id="IPR000182">
    <property type="entry name" value="GNAT_dom"/>
</dbReference>
<dbReference type="Pfam" id="PF00583">
    <property type="entry name" value="Acetyltransf_1"/>
    <property type="match status" value="1"/>
</dbReference>
<dbReference type="PROSITE" id="PS51186">
    <property type="entry name" value="GNAT"/>
    <property type="match status" value="1"/>
</dbReference>
<keyword evidence="2" id="KW-0012">Acyltransferase</keyword>
<accession>M9RI73</accession>